<protein>
    <submittedName>
        <fullName evidence="3">PadR family transcriptional regulator</fullName>
    </submittedName>
</protein>
<keyword evidence="4" id="KW-1185">Reference proteome</keyword>
<dbReference type="Pfam" id="PF03551">
    <property type="entry name" value="PadR"/>
    <property type="match status" value="1"/>
</dbReference>
<dbReference type="PANTHER" id="PTHR43252:SF2">
    <property type="entry name" value="TRANSCRIPTION REGULATOR, PADR-LIKE FAMILY"/>
    <property type="match status" value="1"/>
</dbReference>
<evidence type="ECO:0000259" key="2">
    <source>
        <dbReference type="Pfam" id="PF03551"/>
    </source>
</evidence>
<accession>A0ABW4JSP4</accession>
<sequence>MSVRSLCLAILSFGEATGYEIRKESTSGRFSYFDDASYGSIYPTLAKLEREGLVSLREEPQRGKPTRKIYAITEAGRAALVEELREPPEPDRFRSPFLLTALCAENLDRDTLSMAIARRRQHLNDELAILQAHDGDCDHGPSRWTRAFGIACMEFSLAYLAQHGDELLAMAGRESPAPLVRDERRDHAAAPSSSSPVNTAGSPAQAAE</sequence>
<dbReference type="InterPro" id="IPR036388">
    <property type="entry name" value="WH-like_DNA-bd_sf"/>
</dbReference>
<proteinExistence type="predicted"/>
<organism evidence="3 4">
    <name type="scientific">Roseibium aestuarii</name>
    <dbReference type="NCBI Taxonomy" id="2600299"/>
    <lineage>
        <taxon>Bacteria</taxon>
        <taxon>Pseudomonadati</taxon>
        <taxon>Pseudomonadota</taxon>
        <taxon>Alphaproteobacteria</taxon>
        <taxon>Hyphomicrobiales</taxon>
        <taxon>Stappiaceae</taxon>
        <taxon>Roseibium</taxon>
    </lineage>
</organism>
<dbReference type="PANTHER" id="PTHR43252">
    <property type="entry name" value="TRANSCRIPTIONAL REGULATOR YQJI"/>
    <property type="match status" value="1"/>
</dbReference>
<dbReference type="Proteomes" id="UP001597327">
    <property type="component" value="Unassembled WGS sequence"/>
</dbReference>
<dbReference type="RefSeq" id="WP_149891610.1">
    <property type="nucleotide sequence ID" value="NZ_JBHUFA010000001.1"/>
</dbReference>
<evidence type="ECO:0000256" key="1">
    <source>
        <dbReference type="SAM" id="MobiDB-lite"/>
    </source>
</evidence>
<evidence type="ECO:0000313" key="4">
    <source>
        <dbReference type="Proteomes" id="UP001597327"/>
    </source>
</evidence>
<dbReference type="EMBL" id="JBHUFA010000001">
    <property type="protein sequence ID" value="MFD1694552.1"/>
    <property type="molecule type" value="Genomic_DNA"/>
</dbReference>
<name>A0ABW4JSP4_9HYPH</name>
<dbReference type="InterPro" id="IPR005149">
    <property type="entry name" value="Tscrpt_reg_PadR_N"/>
</dbReference>
<comment type="caution">
    <text evidence="3">The sequence shown here is derived from an EMBL/GenBank/DDBJ whole genome shotgun (WGS) entry which is preliminary data.</text>
</comment>
<feature type="compositionally biased region" description="Polar residues" evidence="1">
    <location>
        <begin position="191"/>
        <end position="202"/>
    </location>
</feature>
<feature type="domain" description="Transcription regulator PadR N-terminal" evidence="2">
    <location>
        <begin position="8"/>
        <end position="80"/>
    </location>
</feature>
<feature type="region of interest" description="Disordered" evidence="1">
    <location>
        <begin position="178"/>
        <end position="208"/>
    </location>
</feature>
<gene>
    <name evidence="3" type="ORF">ACFSC7_03425</name>
</gene>
<dbReference type="Gene3D" id="1.10.10.10">
    <property type="entry name" value="Winged helix-like DNA-binding domain superfamily/Winged helix DNA-binding domain"/>
    <property type="match status" value="1"/>
</dbReference>
<reference evidence="4" key="1">
    <citation type="journal article" date="2019" name="Int. J. Syst. Evol. Microbiol.">
        <title>The Global Catalogue of Microorganisms (GCM) 10K type strain sequencing project: providing services to taxonomists for standard genome sequencing and annotation.</title>
        <authorList>
            <consortium name="The Broad Institute Genomics Platform"/>
            <consortium name="The Broad Institute Genome Sequencing Center for Infectious Disease"/>
            <person name="Wu L."/>
            <person name="Ma J."/>
        </authorList>
    </citation>
    <scope>NUCLEOTIDE SEQUENCE [LARGE SCALE GENOMIC DNA]</scope>
    <source>
        <strain evidence="4">JCM 3369</strain>
    </source>
</reference>
<dbReference type="SUPFAM" id="SSF46785">
    <property type="entry name" value="Winged helix' DNA-binding domain"/>
    <property type="match status" value="1"/>
</dbReference>
<dbReference type="InterPro" id="IPR036390">
    <property type="entry name" value="WH_DNA-bd_sf"/>
</dbReference>
<evidence type="ECO:0000313" key="3">
    <source>
        <dbReference type="EMBL" id="MFD1694552.1"/>
    </source>
</evidence>